<feature type="region of interest" description="Disordered" evidence="9">
    <location>
        <begin position="1"/>
        <end position="77"/>
    </location>
</feature>
<reference evidence="12" key="1">
    <citation type="journal article" date="2015" name="Genome Announc.">
        <title>Draft genome sequence of the fungus Penicillium brasilianum MG11.</title>
        <authorList>
            <person name="Horn F."/>
            <person name="Linde J."/>
            <person name="Mattern D.J."/>
            <person name="Walther G."/>
            <person name="Guthke R."/>
            <person name="Brakhage A.A."/>
            <person name="Valiante V."/>
        </authorList>
    </citation>
    <scope>NUCLEOTIDE SEQUENCE [LARGE SCALE GENOMIC DNA]</scope>
    <source>
        <strain evidence="12">MG11</strain>
    </source>
</reference>
<evidence type="ECO:0000313" key="12">
    <source>
        <dbReference type="Proteomes" id="UP000042958"/>
    </source>
</evidence>
<feature type="compositionally biased region" description="Basic residues" evidence="9">
    <location>
        <begin position="274"/>
        <end position="285"/>
    </location>
</feature>
<feature type="region of interest" description="Disordered" evidence="9">
    <location>
        <begin position="192"/>
        <end position="398"/>
    </location>
</feature>
<keyword evidence="4" id="KW-0805">Transcription regulation</keyword>
<dbReference type="SUPFAM" id="SSF47370">
    <property type="entry name" value="Bromodomain"/>
    <property type="match status" value="1"/>
</dbReference>
<keyword evidence="7" id="KW-0539">Nucleus</keyword>
<dbReference type="Pfam" id="PF22994">
    <property type="entry name" value="RSC4_Ig_like"/>
    <property type="match status" value="1"/>
</dbReference>
<dbReference type="Proteomes" id="UP000042958">
    <property type="component" value="Unassembled WGS sequence"/>
</dbReference>
<dbReference type="Gene3D" id="1.20.920.10">
    <property type="entry name" value="Bromodomain-like"/>
    <property type="match status" value="1"/>
</dbReference>
<feature type="compositionally biased region" description="Basic and acidic residues" evidence="9">
    <location>
        <begin position="248"/>
        <end position="258"/>
    </location>
</feature>
<evidence type="ECO:0000256" key="9">
    <source>
        <dbReference type="SAM" id="MobiDB-lite"/>
    </source>
</evidence>
<evidence type="ECO:0000256" key="5">
    <source>
        <dbReference type="ARBA" id="ARBA00023117"/>
    </source>
</evidence>
<evidence type="ECO:0000256" key="2">
    <source>
        <dbReference type="ARBA" id="ARBA00022737"/>
    </source>
</evidence>
<feature type="compositionally biased region" description="Polar residues" evidence="9">
    <location>
        <begin position="222"/>
        <end position="235"/>
    </location>
</feature>
<dbReference type="InterPro" id="IPR036427">
    <property type="entry name" value="Bromodomain-like_sf"/>
</dbReference>
<evidence type="ECO:0000256" key="7">
    <source>
        <dbReference type="ARBA" id="ARBA00023242"/>
    </source>
</evidence>
<keyword evidence="5 8" id="KW-0103">Bromodomain</keyword>
<dbReference type="PROSITE" id="PS50014">
    <property type="entry name" value="BROMODOMAIN_2"/>
    <property type="match status" value="1"/>
</dbReference>
<gene>
    <name evidence="11" type="ORF">PMG11_03239</name>
</gene>
<evidence type="ECO:0000313" key="11">
    <source>
        <dbReference type="EMBL" id="CEO58521.1"/>
    </source>
</evidence>
<name>A0A0F7VCZ8_PENBI</name>
<comment type="subcellular location">
    <subcellularLocation>
        <location evidence="1">Nucleus</location>
    </subcellularLocation>
</comment>
<dbReference type="InterPro" id="IPR037382">
    <property type="entry name" value="Rsc/polybromo"/>
</dbReference>
<feature type="domain" description="Bromo" evidence="10">
    <location>
        <begin position="92"/>
        <end position="172"/>
    </location>
</feature>
<dbReference type="SMART" id="SM00297">
    <property type="entry name" value="BROMO"/>
    <property type="match status" value="1"/>
</dbReference>
<feature type="compositionally biased region" description="Polar residues" evidence="9">
    <location>
        <begin position="288"/>
        <end position="307"/>
    </location>
</feature>
<evidence type="ECO:0000256" key="1">
    <source>
        <dbReference type="ARBA" id="ARBA00004123"/>
    </source>
</evidence>
<accession>A0A0F7VCZ8</accession>
<proteinExistence type="predicted"/>
<feature type="compositionally biased region" description="Polar residues" evidence="9">
    <location>
        <begin position="319"/>
        <end position="329"/>
    </location>
</feature>
<evidence type="ECO:0000256" key="6">
    <source>
        <dbReference type="ARBA" id="ARBA00023163"/>
    </source>
</evidence>
<dbReference type="GO" id="GO:0003682">
    <property type="term" value="F:chromatin binding"/>
    <property type="evidence" value="ECO:0007669"/>
    <property type="project" value="TreeGrafter"/>
</dbReference>
<dbReference type="PANTHER" id="PTHR16062">
    <property type="entry name" value="SWI/SNF-RELATED"/>
    <property type="match status" value="1"/>
</dbReference>
<feature type="compositionally biased region" description="Acidic residues" evidence="9">
    <location>
        <begin position="29"/>
        <end position="71"/>
    </location>
</feature>
<dbReference type="InterPro" id="IPR054551">
    <property type="entry name" value="RSC4_Ig-like"/>
</dbReference>
<feature type="compositionally biased region" description="Basic and acidic residues" evidence="9">
    <location>
        <begin position="201"/>
        <end position="221"/>
    </location>
</feature>
<keyword evidence="12" id="KW-1185">Reference proteome</keyword>
<dbReference type="CDD" id="cd04369">
    <property type="entry name" value="Bromodomain"/>
    <property type="match status" value="1"/>
</dbReference>
<keyword evidence="2" id="KW-0677">Repeat</keyword>
<evidence type="ECO:0000256" key="8">
    <source>
        <dbReference type="PROSITE-ProRule" id="PRU00035"/>
    </source>
</evidence>
<dbReference type="STRING" id="104259.A0A0F7VCZ8"/>
<dbReference type="GO" id="GO:0006338">
    <property type="term" value="P:chromatin remodeling"/>
    <property type="evidence" value="ECO:0007669"/>
    <property type="project" value="InterPro"/>
</dbReference>
<dbReference type="Pfam" id="PF00439">
    <property type="entry name" value="Bromodomain"/>
    <property type="match status" value="1"/>
</dbReference>
<evidence type="ECO:0000256" key="4">
    <source>
        <dbReference type="ARBA" id="ARBA00023015"/>
    </source>
</evidence>
<sequence length="537" mass="59144">MSTKRRGAAAASPDVRLRGQKRRKVSDESPVDPEESDQIPSPEDSEPADDAEPEEGSEAEDDEETEADFEGDSLQTAQDKIMTELTRLKDDDGEDVAYPFIGKPDRNLYRDYYEIIQHPVSLRTIQKQVRGTDSRKNPSKTTAFPTWKSFEEEVAYIWRNAREYNEDGSDISMLAGILEEYFKRRVTEAKKHVPDPTQVDGHPEMPRIKLKMGAREVETRSQRLTLRTAGQTSETPSKDEGVSSGVTVDKESLKRQQELVRTGSASQEADTHRMSPRNRSLRRHLASPSRSSVATTPSISEQPQNGPAATKELAGVIKSESSGLASQHPETARPLNGLHAVPSEPHDTPAPQPVATSPLDSLLRRPGRGKRIFPPYSLSDCQHPRRQERSRKMREMSHANSTIDASSALIRNVQIITHPSLSLKVGLSLDIPPSATLSQQSITINLPASHSLLTIRPTVVSGTAQRHVKIVAHVGMQRLHPSAADTSGLAYDIPLHPGTTKVDLEAIAGPARGVPKTGPPGSEIDYERVTVFLNLLR</sequence>
<dbReference type="InterPro" id="IPR001487">
    <property type="entry name" value="Bromodomain"/>
</dbReference>
<dbReference type="GO" id="GO:0006368">
    <property type="term" value="P:transcription elongation by RNA polymerase II"/>
    <property type="evidence" value="ECO:0007669"/>
    <property type="project" value="TreeGrafter"/>
</dbReference>
<organism evidence="11 12">
    <name type="scientific">Penicillium brasilianum</name>
    <dbReference type="NCBI Taxonomy" id="104259"/>
    <lineage>
        <taxon>Eukaryota</taxon>
        <taxon>Fungi</taxon>
        <taxon>Dikarya</taxon>
        <taxon>Ascomycota</taxon>
        <taxon>Pezizomycotina</taxon>
        <taxon>Eurotiomycetes</taxon>
        <taxon>Eurotiomycetidae</taxon>
        <taxon>Eurotiales</taxon>
        <taxon>Aspergillaceae</taxon>
        <taxon>Penicillium</taxon>
    </lineage>
</organism>
<evidence type="ECO:0000256" key="3">
    <source>
        <dbReference type="ARBA" id="ARBA00022853"/>
    </source>
</evidence>
<keyword evidence="6" id="KW-0804">Transcription</keyword>
<dbReference type="EMBL" id="CDHK01000003">
    <property type="protein sequence ID" value="CEO58521.1"/>
    <property type="molecule type" value="Genomic_DNA"/>
</dbReference>
<dbReference type="AlphaFoldDB" id="A0A0F7VCZ8"/>
<keyword evidence="3" id="KW-0156">Chromatin regulator</keyword>
<dbReference type="OrthoDB" id="6017at2759"/>
<evidence type="ECO:0000259" key="10">
    <source>
        <dbReference type="PROSITE" id="PS50014"/>
    </source>
</evidence>
<protein>
    <recommendedName>
        <fullName evidence="10">Bromo domain-containing protein</fullName>
    </recommendedName>
</protein>
<dbReference type="GO" id="GO:0016586">
    <property type="term" value="C:RSC-type complex"/>
    <property type="evidence" value="ECO:0007669"/>
    <property type="project" value="InterPro"/>
</dbReference>
<dbReference type="PANTHER" id="PTHR16062:SF19">
    <property type="entry name" value="PROTEIN POLYBROMO-1"/>
    <property type="match status" value="1"/>
</dbReference>